<reference evidence="1" key="1">
    <citation type="submission" date="2021-06" db="EMBL/GenBank/DDBJ databases">
        <authorList>
            <person name="Kallberg Y."/>
            <person name="Tangrot J."/>
            <person name="Rosling A."/>
        </authorList>
    </citation>
    <scope>NUCLEOTIDE SEQUENCE</scope>
    <source>
        <strain evidence="1">MA453B</strain>
    </source>
</reference>
<name>A0A9N9AWD5_9GLOM</name>
<dbReference type="CDD" id="cd00303">
    <property type="entry name" value="retropepsin_like"/>
    <property type="match status" value="1"/>
</dbReference>
<gene>
    <name evidence="1" type="ORF">DERYTH_LOCUS4991</name>
</gene>
<proteinExistence type="predicted"/>
<sequence>MRKLVNINGQSAKASIRTSSCVNLINIKYIEKRGLTWRRLNDETTIGETSDEVVGYVSGIEIVVNDVSVVEKFYVIRELPYDILLGMPWIVKVQCGFAWKDGKYYCTIESGRKATFRISEDFTIGDDINEDYVINKESMMKNDDQREDEFMDVRCVKSELIGNGDDGVSCTKKKKRIVSMMNKKVTNQMKDLNFKNILMDESCDEVSCHDKHCVYDCKSVIEAEKDEKNIVSGGSSSDCRAETDNKVVNDNGRVLNSNCCGLLVKQ</sequence>
<evidence type="ECO:0000313" key="1">
    <source>
        <dbReference type="EMBL" id="CAG8545055.1"/>
    </source>
</evidence>
<dbReference type="InterPro" id="IPR021109">
    <property type="entry name" value="Peptidase_aspartic_dom_sf"/>
</dbReference>
<accession>A0A9N9AWD5</accession>
<dbReference type="Proteomes" id="UP000789405">
    <property type="component" value="Unassembled WGS sequence"/>
</dbReference>
<evidence type="ECO:0000313" key="2">
    <source>
        <dbReference type="Proteomes" id="UP000789405"/>
    </source>
</evidence>
<organism evidence="1 2">
    <name type="scientific">Dentiscutata erythropus</name>
    <dbReference type="NCBI Taxonomy" id="1348616"/>
    <lineage>
        <taxon>Eukaryota</taxon>
        <taxon>Fungi</taxon>
        <taxon>Fungi incertae sedis</taxon>
        <taxon>Mucoromycota</taxon>
        <taxon>Glomeromycotina</taxon>
        <taxon>Glomeromycetes</taxon>
        <taxon>Diversisporales</taxon>
        <taxon>Gigasporaceae</taxon>
        <taxon>Dentiscutata</taxon>
    </lineage>
</organism>
<dbReference type="OrthoDB" id="2430780at2759"/>
<dbReference type="Gene3D" id="2.40.70.10">
    <property type="entry name" value="Acid Proteases"/>
    <property type="match status" value="1"/>
</dbReference>
<dbReference type="SUPFAM" id="SSF50630">
    <property type="entry name" value="Acid proteases"/>
    <property type="match status" value="1"/>
</dbReference>
<dbReference type="EMBL" id="CAJVPY010002001">
    <property type="protein sequence ID" value="CAG8545055.1"/>
    <property type="molecule type" value="Genomic_DNA"/>
</dbReference>
<comment type="caution">
    <text evidence="1">The sequence shown here is derived from an EMBL/GenBank/DDBJ whole genome shotgun (WGS) entry which is preliminary data.</text>
</comment>
<protein>
    <submittedName>
        <fullName evidence="1">14988_t:CDS:1</fullName>
    </submittedName>
</protein>
<keyword evidence="2" id="KW-1185">Reference proteome</keyword>
<dbReference type="AlphaFoldDB" id="A0A9N9AWD5"/>